<evidence type="ECO:0000313" key="3">
    <source>
        <dbReference type="EMBL" id="KAA1195709.1"/>
    </source>
</evidence>
<dbReference type="InterPro" id="IPR016291">
    <property type="entry name" value="Isochorismatase"/>
</dbReference>
<evidence type="ECO:0000313" key="4">
    <source>
        <dbReference type="Proteomes" id="UP000322184"/>
    </source>
</evidence>
<keyword evidence="1" id="KW-0378">Hydrolase</keyword>
<dbReference type="PANTHER" id="PTHR43540:SF3">
    <property type="entry name" value="ENTEROBACTIN SYNTHASE COMPONENT B"/>
    <property type="match status" value="1"/>
</dbReference>
<accession>A0A5B0XC56</accession>
<dbReference type="RefSeq" id="WP_149615901.1">
    <property type="nucleotide sequence ID" value="NZ_CAWPFF010000001.1"/>
</dbReference>
<reference evidence="3 4" key="1">
    <citation type="submission" date="2019-09" db="EMBL/GenBank/DDBJ databases">
        <title>Whole genome sequence of Photorhabdus heterorhabditis strain ETL (Enterobacteriales: Enterobacteriaceae) a bacterial symbiont of Heterorhabditis zealandica strain ETL (Rhabditida: Heterorhabditidae).</title>
        <authorList>
            <person name="Lulamba T.E."/>
            <person name="Serepa-Dlamini M.H."/>
        </authorList>
    </citation>
    <scope>NUCLEOTIDE SEQUENCE [LARGE SCALE GENOMIC DNA]</scope>
    <source>
        <strain evidence="3 4">ETL</strain>
    </source>
</reference>
<dbReference type="EMBL" id="VTUW01000001">
    <property type="protein sequence ID" value="KAA1195709.1"/>
    <property type="molecule type" value="Genomic_DNA"/>
</dbReference>
<dbReference type="InterPro" id="IPR000868">
    <property type="entry name" value="Isochorismatase-like_dom"/>
</dbReference>
<dbReference type="Proteomes" id="UP000322184">
    <property type="component" value="Unassembled WGS sequence"/>
</dbReference>
<proteinExistence type="predicted"/>
<evidence type="ECO:0000259" key="2">
    <source>
        <dbReference type="Pfam" id="PF00857"/>
    </source>
</evidence>
<gene>
    <name evidence="3" type="ORF">F0L16_00870</name>
</gene>
<dbReference type="InterPro" id="IPR050272">
    <property type="entry name" value="Isochorismatase-like_hydrls"/>
</dbReference>
<dbReference type="InterPro" id="IPR036380">
    <property type="entry name" value="Isochorismatase-like_sf"/>
</dbReference>
<feature type="domain" description="Isochorismatase-like" evidence="2">
    <location>
        <begin position="32"/>
        <end position="200"/>
    </location>
</feature>
<dbReference type="AlphaFoldDB" id="A0A5B0XC56"/>
<protein>
    <submittedName>
        <fullName evidence="3">Isochorismatase family protein</fullName>
    </submittedName>
</protein>
<comment type="caution">
    <text evidence="3">The sequence shown here is derived from an EMBL/GenBank/DDBJ whole genome shotgun (WGS) entry which is preliminary data.</text>
</comment>
<name>A0A5B0XC56_9GAMM</name>
<dbReference type="Gene3D" id="3.40.50.850">
    <property type="entry name" value="Isochorismatase-like"/>
    <property type="match status" value="1"/>
</dbReference>
<dbReference type="Pfam" id="PF00857">
    <property type="entry name" value="Isochorismatase"/>
    <property type="match status" value="1"/>
</dbReference>
<dbReference type="PANTHER" id="PTHR43540">
    <property type="entry name" value="PEROXYUREIDOACRYLATE/UREIDOACRYLATE AMIDOHYDROLASE-RELATED"/>
    <property type="match status" value="1"/>
</dbReference>
<dbReference type="GO" id="GO:0008908">
    <property type="term" value="F:isochorismatase activity"/>
    <property type="evidence" value="ECO:0007669"/>
    <property type="project" value="InterPro"/>
</dbReference>
<dbReference type="SUPFAM" id="SSF52499">
    <property type="entry name" value="Isochorismatase-like hydrolases"/>
    <property type="match status" value="1"/>
</dbReference>
<sequence>MSRTLKSESYNIEEINIPSNQPLNWKIKKEKCALLIHDMQSYFVHALPDKPAINLINSTVKILCWARDHCIPVFYSAQPGRMTIEQRGLLADLWGPGMRTTGDDRRIIDELFPNPEDVILTKWRYSAFYQSDLVDRLRERQCDSLIITGIYASVGIQSTVIDAFSHDIRPFVVADAIADFTQLGHQNAVDYMADNCARILISADVVNYE</sequence>
<evidence type="ECO:0000256" key="1">
    <source>
        <dbReference type="ARBA" id="ARBA00022801"/>
    </source>
</evidence>
<dbReference type="PRINTS" id="PR01398">
    <property type="entry name" value="ISCHRISMTASE"/>
</dbReference>
<organism evidence="3 4">
    <name type="scientific">Photorhabdus heterorhabditis</name>
    <dbReference type="NCBI Taxonomy" id="880156"/>
    <lineage>
        <taxon>Bacteria</taxon>
        <taxon>Pseudomonadati</taxon>
        <taxon>Pseudomonadota</taxon>
        <taxon>Gammaproteobacteria</taxon>
        <taxon>Enterobacterales</taxon>
        <taxon>Morganellaceae</taxon>
        <taxon>Photorhabdus</taxon>
    </lineage>
</organism>